<dbReference type="OrthoDB" id="2656966at2"/>
<sequence length="112" mass="11547">MKKKLITGLLTVVACFTVGSTSFAASAATQSPSTTSVETSNVVTLADQISVPISLRVGESITVAGSNFWISGDYGGIYLNQQGLIIGLSPGVCTVVGYLPNGDTVLYTVTVR</sequence>
<gene>
    <name evidence="3" type="ORF">DET54_119123</name>
    <name evidence="2" type="ORF">DET56_101545</name>
</gene>
<name>A0A855YF27_9BACL</name>
<proteinExistence type="predicted"/>
<evidence type="ECO:0000313" key="2">
    <source>
        <dbReference type="EMBL" id="PWW45337.1"/>
    </source>
</evidence>
<evidence type="ECO:0000313" key="5">
    <source>
        <dbReference type="Proteomes" id="UP000248827"/>
    </source>
</evidence>
<accession>A0A855YF27</accession>
<dbReference type="AlphaFoldDB" id="A0A855YF27"/>
<organism evidence="2 4">
    <name type="scientific">Paenibacillus pabuli</name>
    <dbReference type="NCBI Taxonomy" id="1472"/>
    <lineage>
        <taxon>Bacteria</taxon>
        <taxon>Bacillati</taxon>
        <taxon>Bacillota</taxon>
        <taxon>Bacilli</taxon>
        <taxon>Bacillales</taxon>
        <taxon>Paenibacillaceae</taxon>
        <taxon>Paenibacillus</taxon>
    </lineage>
</organism>
<keyword evidence="1" id="KW-0732">Signal</keyword>
<comment type="caution">
    <text evidence="2">The sequence shown here is derived from an EMBL/GenBank/DDBJ whole genome shotgun (WGS) entry which is preliminary data.</text>
</comment>
<keyword evidence="5" id="KW-1185">Reference proteome</keyword>
<evidence type="ECO:0000313" key="3">
    <source>
        <dbReference type="EMBL" id="RAI86179.1"/>
    </source>
</evidence>
<dbReference type="Proteomes" id="UP000248827">
    <property type="component" value="Unassembled WGS sequence"/>
</dbReference>
<evidence type="ECO:0000313" key="4">
    <source>
        <dbReference type="Proteomes" id="UP000247078"/>
    </source>
</evidence>
<feature type="chain" id="PRO_5032362682" evidence="1">
    <location>
        <begin position="25"/>
        <end position="112"/>
    </location>
</feature>
<dbReference type="EMBL" id="QLLI01000019">
    <property type="protein sequence ID" value="RAI86179.1"/>
    <property type="molecule type" value="Genomic_DNA"/>
</dbReference>
<feature type="signal peptide" evidence="1">
    <location>
        <begin position="1"/>
        <end position="24"/>
    </location>
</feature>
<reference evidence="2 4" key="1">
    <citation type="submission" date="2018-05" db="EMBL/GenBank/DDBJ databases">
        <title>Freshwater and sediment microbial communities from various areas in North America, analyzing microbe dynamics in response to fracking.</title>
        <authorList>
            <person name="Lamendella R."/>
        </authorList>
    </citation>
    <scope>NUCLEOTIDE SEQUENCE [LARGE SCALE GENOMIC DNA]</scope>
    <source>
        <strain evidence="2 4">DB-3</strain>
        <strain evidence="3 5">NG-13</strain>
    </source>
</reference>
<dbReference type="PROSITE" id="PS51257">
    <property type="entry name" value="PROKAR_LIPOPROTEIN"/>
    <property type="match status" value="1"/>
</dbReference>
<evidence type="ECO:0000256" key="1">
    <source>
        <dbReference type="SAM" id="SignalP"/>
    </source>
</evidence>
<dbReference type="EMBL" id="QGTZ01000001">
    <property type="protein sequence ID" value="PWW45337.1"/>
    <property type="molecule type" value="Genomic_DNA"/>
</dbReference>
<dbReference type="RefSeq" id="WP_109998121.1">
    <property type="nucleotide sequence ID" value="NZ_QGTZ01000001.1"/>
</dbReference>
<protein>
    <submittedName>
        <fullName evidence="2">Uncharacterized protein</fullName>
    </submittedName>
</protein>
<dbReference type="Proteomes" id="UP000247078">
    <property type="component" value="Unassembled WGS sequence"/>
</dbReference>